<gene>
    <name evidence="1" type="ORF">V1286_006851</name>
</gene>
<proteinExistence type="predicted"/>
<reference evidence="1 2" key="1">
    <citation type="submission" date="2024-02" db="EMBL/GenBank/DDBJ databases">
        <title>Adaptive strategies in a cosmopolitan and abundant soil bacterium.</title>
        <authorList>
            <person name="Carini P."/>
        </authorList>
    </citation>
    <scope>NUCLEOTIDE SEQUENCE [LARGE SCALE GENOMIC DNA]</scope>
    <source>
        <strain evidence="1 2">AZCC 1608</strain>
    </source>
</reference>
<name>A0ABU8BL86_9BRAD</name>
<dbReference type="Proteomes" id="UP001364224">
    <property type="component" value="Unassembled WGS sequence"/>
</dbReference>
<dbReference type="SUPFAM" id="SSF56801">
    <property type="entry name" value="Acetyl-CoA synthetase-like"/>
    <property type="match status" value="1"/>
</dbReference>
<evidence type="ECO:0000313" key="1">
    <source>
        <dbReference type="EMBL" id="MEH2559322.1"/>
    </source>
</evidence>
<evidence type="ECO:0000313" key="2">
    <source>
        <dbReference type="Proteomes" id="UP001364224"/>
    </source>
</evidence>
<accession>A0ABU8BL86</accession>
<comment type="caution">
    <text evidence="1">The sequence shown here is derived from an EMBL/GenBank/DDBJ whole genome shotgun (WGS) entry which is preliminary data.</text>
</comment>
<organism evidence="1 2">
    <name type="scientific">Bradyrhizobium algeriense</name>
    <dbReference type="NCBI Taxonomy" id="634784"/>
    <lineage>
        <taxon>Bacteria</taxon>
        <taxon>Pseudomonadati</taxon>
        <taxon>Pseudomonadota</taxon>
        <taxon>Alphaproteobacteria</taxon>
        <taxon>Hyphomicrobiales</taxon>
        <taxon>Nitrobacteraceae</taxon>
        <taxon>Bradyrhizobium</taxon>
    </lineage>
</organism>
<dbReference type="InterPro" id="IPR045851">
    <property type="entry name" value="AMP-bd_C_sf"/>
</dbReference>
<dbReference type="Gene3D" id="3.30.300.30">
    <property type="match status" value="1"/>
</dbReference>
<protein>
    <submittedName>
        <fullName evidence="1">Non-ribosomal peptide synthetase component E (Peptide arylation enzyme)</fullName>
    </submittedName>
</protein>
<sequence>MAACRNGLADFKVPREIHFVDDMPRSTLEKVAKAELRKMLG</sequence>
<keyword evidence="2" id="KW-1185">Reference proteome</keyword>
<dbReference type="RefSeq" id="WP_334487292.1">
    <property type="nucleotide sequence ID" value="NZ_JAZHRV010000001.1"/>
</dbReference>
<dbReference type="EMBL" id="JAZHRV010000001">
    <property type="protein sequence ID" value="MEH2559322.1"/>
    <property type="molecule type" value="Genomic_DNA"/>
</dbReference>